<dbReference type="InterPro" id="IPR018727">
    <property type="entry name" value="DUF2267"/>
</dbReference>
<dbReference type="EMBL" id="ABOX02000044">
    <property type="protein sequence ID" value="EEF58403.1"/>
    <property type="molecule type" value="Genomic_DNA"/>
</dbReference>
<comment type="caution">
    <text evidence="1">The sequence shown here is derived from an EMBL/GenBank/DDBJ whole genome shotgun (WGS) entry which is preliminary data.</text>
</comment>
<dbReference type="InterPro" id="IPR038282">
    <property type="entry name" value="DUF2267_sf"/>
</dbReference>
<dbReference type="STRING" id="320771.Cflav_PD6146"/>
<dbReference type="OrthoDB" id="952780at2"/>
<evidence type="ECO:0000313" key="2">
    <source>
        <dbReference type="Proteomes" id="UP000003688"/>
    </source>
</evidence>
<name>B9XP47_PEDPL</name>
<evidence type="ECO:0008006" key="3">
    <source>
        <dbReference type="Google" id="ProtNLM"/>
    </source>
</evidence>
<protein>
    <recommendedName>
        <fullName evidence="3">DUF2267 domain-containing protein</fullName>
    </recommendedName>
</protein>
<evidence type="ECO:0000313" key="1">
    <source>
        <dbReference type="EMBL" id="EEF58403.1"/>
    </source>
</evidence>
<dbReference type="Proteomes" id="UP000003688">
    <property type="component" value="Unassembled WGS sequence"/>
</dbReference>
<dbReference type="Pfam" id="PF10025">
    <property type="entry name" value="DUF2267"/>
    <property type="match status" value="1"/>
</dbReference>
<accession>B9XP47</accession>
<dbReference type="Gene3D" id="1.10.490.110">
    <property type="entry name" value="Uncharacterized conserved protein DUF2267"/>
    <property type="match status" value="1"/>
</dbReference>
<gene>
    <name evidence="1" type="ORF">Cflav_PD6146</name>
</gene>
<proteinExistence type="predicted"/>
<dbReference type="RefSeq" id="WP_007417583.1">
    <property type="nucleotide sequence ID" value="NZ_ABOX02000044.1"/>
</dbReference>
<dbReference type="AlphaFoldDB" id="B9XP47"/>
<organism evidence="1 2">
    <name type="scientific">Pedosphaera parvula (strain Ellin514)</name>
    <dbReference type="NCBI Taxonomy" id="320771"/>
    <lineage>
        <taxon>Bacteria</taxon>
        <taxon>Pseudomonadati</taxon>
        <taxon>Verrucomicrobiota</taxon>
        <taxon>Pedosphaerae</taxon>
        <taxon>Pedosphaerales</taxon>
        <taxon>Pedosphaeraceae</taxon>
        <taxon>Pedosphaera</taxon>
    </lineage>
</organism>
<sequence length="137" mass="15196">MTFDHFVGQVQHRARLSSLGAAVRAIQATLPAFAARLTAEETKDLASQLPREIAFYLQVSEHSVPLKLHDFFQLVSAQEQTHLPDAVYHARVVLEVLKEAVSEGEVSDIKAQLPEDWRALIDSGSQGHLHLPELTAH</sequence>
<keyword evidence="2" id="KW-1185">Reference proteome</keyword>
<reference evidence="1 2" key="1">
    <citation type="journal article" date="2011" name="J. Bacteriol.">
        <title>Genome sequence of 'Pedosphaera parvula' Ellin514, an aerobic Verrucomicrobial isolate from pasture soil.</title>
        <authorList>
            <person name="Kant R."/>
            <person name="van Passel M.W."/>
            <person name="Sangwan P."/>
            <person name="Palva A."/>
            <person name="Lucas S."/>
            <person name="Copeland A."/>
            <person name="Lapidus A."/>
            <person name="Glavina Del Rio T."/>
            <person name="Dalin E."/>
            <person name="Tice H."/>
            <person name="Bruce D."/>
            <person name="Goodwin L."/>
            <person name="Pitluck S."/>
            <person name="Chertkov O."/>
            <person name="Larimer F.W."/>
            <person name="Land M.L."/>
            <person name="Hauser L."/>
            <person name="Brettin T.S."/>
            <person name="Detter J.C."/>
            <person name="Han S."/>
            <person name="de Vos W.M."/>
            <person name="Janssen P.H."/>
            <person name="Smidt H."/>
        </authorList>
    </citation>
    <scope>NUCLEOTIDE SEQUENCE [LARGE SCALE GENOMIC DNA]</scope>
    <source>
        <strain evidence="1 2">Ellin514</strain>
    </source>
</reference>